<dbReference type="InterPro" id="IPR040256">
    <property type="entry name" value="At4g02000-like"/>
</dbReference>
<feature type="compositionally biased region" description="Low complexity" evidence="1">
    <location>
        <begin position="232"/>
        <end position="242"/>
    </location>
</feature>
<reference evidence="2" key="1">
    <citation type="submission" date="2019-03" db="EMBL/GenBank/DDBJ databases">
        <authorList>
            <person name="Mank J."/>
            <person name="Almeida P."/>
        </authorList>
    </citation>
    <scope>NUCLEOTIDE SEQUENCE</scope>
    <source>
        <strain evidence="2">78183</strain>
    </source>
</reference>
<dbReference type="PANTHER" id="PTHR31286:SF99">
    <property type="entry name" value="DUF4283 DOMAIN-CONTAINING PROTEIN"/>
    <property type="match status" value="1"/>
</dbReference>
<dbReference type="EMBL" id="CAADRP010001024">
    <property type="protein sequence ID" value="VFU34633.1"/>
    <property type="molecule type" value="Genomic_DNA"/>
</dbReference>
<gene>
    <name evidence="2" type="ORF">SVIM_LOCUS166918</name>
</gene>
<proteinExistence type="predicted"/>
<feature type="region of interest" description="Disordered" evidence="1">
    <location>
        <begin position="109"/>
        <end position="242"/>
    </location>
</feature>
<organism evidence="2">
    <name type="scientific">Salix viminalis</name>
    <name type="common">Common osier</name>
    <name type="synonym">Basket willow</name>
    <dbReference type="NCBI Taxonomy" id="40686"/>
    <lineage>
        <taxon>Eukaryota</taxon>
        <taxon>Viridiplantae</taxon>
        <taxon>Streptophyta</taxon>
        <taxon>Embryophyta</taxon>
        <taxon>Tracheophyta</taxon>
        <taxon>Spermatophyta</taxon>
        <taxon>Magnoliopsida</taxon>
        <taxon>eudicotyledons</taxon>
        <taxon>Gunneridae</taxon>
        <taxon>Pentapetalae</taxon>
        <taxon>rosids</taxon>
        <taxon>fabids</taxon>
        <taxon>Malpighiales</taxon>
        <taxon>Salicaceae</taxon>
        <taxon>Saliceae</taxon>
        <taxon>Salix</taxon>
    </lineage>
</organism>
<accession>A0A6N2L397</accession>
<name>A0A6N2L397_SALVM</name>
<dbReference type="AlphaFoldDB" id="A0A6N2L397"/>
<dbReference type="PANTHER" id="PTHR31286">
    <property type="entry name" value="GLYCINE-RICH CELL WALL STRUCTURAL PROTEIN 1.8-LIKE"/>
    <property type="match status" value="1"/>
</dbReference>
<feature type="compositionally biased region" description="Basic and acidic residues" evidence="1">
    <location>
        <begin position="206"/>
        <end position="216"/>
    </location>
</feature>
<protein>
    <submittedName>
        <fullName evidence="2">Uncharacterized protein</fullName>
    </submittedName>
</protein>
<sequence>MPVWVRLYGLPFPLWSTEGLSKAASMVGRPLSCDEATFHGTRLDYARMCVEVTAGDEFVHHFELEMPSSTSPCMVRVDYKWKPTRCQQCKTFGHSCLNQEHRMEQDLIPNPTILGGAENPTNHILPKTDKSKQQPSQSKPITQNGQPDPGINKESLATPAPNQRKKPHNQTHIPEAEPAPKQLQTKPITDTGSSQAGMTTTTAGHKAREEATRSDEGGQTVGKIAANPIVQSIDSSQSERSS</sequence>
<feature type="compositionally biased region" description="Polar residues" evidence="1">
    <location>
        <begin position="133"/>
        <end position="146"/>
    </location>
</feature>
<evidence type="ECO:0000313" key="2">
    <source>
        <dbReference type="EMBL" id="VFU34633.1"/>
    </source>
</evidence>
<evidence type="ECO:0000256" key="1">
    <source>
        <dbReference type="SAM" id="MobiDB-lite"/>
    </source>
</evidence>
<feature type="compositionally biased region" description="Polar residues" evidence="1">
    <location>
        <begin position="182"/>
        <end position="203"/>
    </location>
</feature>